<keyword evidence="2" id="KW-0975">Bacterial flagellum</keyword>
<name>A0A160T959_9ZZZZ</name>
<comment type="subcellular location">
    <subcellularLocation>
        <location evidence="1">Bacterial flagellum basal body</location>
    </subcellularLocation>
</comment>
<dbReference type="GO" id="GO:0005198">
    <property type="term" value="F:structural molecule activity"/>
    <property type="evidence" value="ECO:0007669"/>
    <property type="project" value="InterPro"/>
</dbReference>
<dbReference type="EMBL" id="CZQC01000021">
    <property type="protein sequence ID" value="CUS40670.1"/>
    <property type="molecule type" value="Genomic_DNA"/>
</dbReference>
<evidence type="ECO:0000256" key="2">
    <source>
        <dbReference type="ARBA" id="ARBA00023143"/>
    </source>
</evidence>
<evidence type="ECO:0000313" key="4">
    <source>
        <dbReference type="EMBL" id="CUS40670.1"/>
    </source>
</evidence>
<sequence length="145" mass="16065">MIDRVDVSSVLMQMRQVKDQLRTQHEQSINSAPASRGVEGMMRSDSVARPQSIGDVNRVNGDSMKVSGDNTVPDFQTMFKTAIDNVNENQKVAGNLATRFEQGDASIDLPEVMIALQKSSVSFQAMTQVRNKLVEAYKDIMNMPV</sequence>
<reference evidence="4" key="1">
    <citation type="submission" date="2015-10" db="EMBL/GenBank/DDBJ databases">
        <authorList>
            <person name="Gilbert D.G."/>
        </authorList>
    </citation>
    <scope>NUCLEOTIDE SEQUENCE</scope>
</reference>
<dbReference type="PANTHER" id="PTHR34653:SF1">
    <property type="entry name" value="FLAGELLAR HOOK-BASAL BODY COMPLEX PROTEIN FLIE"/>
    <property type="match status" value="1"/>
</dbReference>
<accession>A0A160T959</accession>
<keyword evidence="4" id="KW-0282">Flagellum</keyword>
<feature type="region of interest" description="Disordered" evidence="3">
    <location>
        <begin position="21"/>
        <end position="55"/>
    </location>
</feature>
<dbReference type="AlphaFoldDB" id="A0A160T959"/>
<dbReference type="PRINTS" id="PR01006">
    <property type="entry name" value="FLGHOOKFLIE"/>
</dbReference>
<proteinExistence type="inferred from homology"/>
<dbReference type="NCBIfam" id="TIGR00205">
    <property type="entry name" value="fliE"/>
    <property type="match status" value="1"/>
</dbReference>
<dbReference type="GO" id="GO:0003774">
    <property type="term" value="F:cytoskeletal motor activity"/>
    <property type="evidence" value="ECO:0007669"/>
    <property type="project" value="InterPro"/>
</dbReference>
<dbReference type="PANTHER" id="PTHR34653">
    <property type="match status" value="1"/>
</dbReference>
<evidence type="ECO:0000256" key="3">
    <source>
        <dbReference type="SAM" id="MobiDB-lite"/>
    </source>
</evidence>
<organism evidence="4">
    <name type="scientific">hydrothermal vent metagenome</name>
    <dbReference type="NCBI Taxonomy" id="652676"/>
    <lineage>
        <taxon>unclassified sequences</taxon>
        <taxon>metagenomes</taxon>
        <taxon>ecological metagenomes</taxon>
    </lineage>
</organism>
<evidence type="ECO:0000256" key="1">
    <source>
        <dbReference type="ARBA" id="ARBA00004117"/>
    </source>
</evidence>
<gene>
    <name evidence="4" type="ORF">MGWOODY_Tha156</name>
</gene>
<dbReference type="HAMAP" id="MF_00724">
    <property type="entry name" value="FliE"/>
    <property type="match status" value="1"/>
</dbReference>
<dbReference type="GO" id="GO:0009425">
    <property type="term" value="C:bacterial-type flagellum basal body"/>
    <property type="evidence" value="ECO:0007669"/>
    <property type="project" value="UniProtKB-SubCell"/>
</dbReference>
<dbReference type="GO" id="GO:0071973">
    <property type="term" value="P:bacterial-type flagellum-dependent cell motility"/>
    <property type="evidence" value="ECO:0007669"/>
    <property type="project" value="InterPro"/>
</dbReference>
<keyword evidence="4" id="KW-0966">Cell projection</keyword>
<keyword evidence="4" id="KW-0969">Cilium</keyword>
<protein>
    <submittedName>
        <fullName evidence="4">Flagellar hook-basal body complex protein FliE</fullName>
    </submittedName>
</protein>
<dbReference type="InterPro" id="IPR001624">
    <property type="entry name" value="FliE"/>
</dbReference>
<dbReference type="Pfam" id="PF02049">
    <property type="entry name" value="FliE"/>
    <property type="match status" value="1"/>
</dbReference>